<dbReference type="AlphaFoldDB" id="A0A8D7AT64"/>
<dbReference type="InterPro" id="IPR039361">
    <property type="entry name" value="Cyclin"/>
</dbReference>
<dbReference type="InterPro" id="IPR004367">
    <property type="entry name" value="Cyclin_C-dom"/>
</dbReference>
<evidence type="ECO:0000256" key="2">
    <source>
        <dbReference type="ARBA" id="ARBA00022618"/>
    </source>
</evidence>
<evidence type="ECO:0000256" key="1">
    <source>
        <dbReference type="ARBA" id="ARBA00006955"/>
    </source>
</evidence>
<dbReference type="GO" id="GO:0051301">
    <property type="term" value="P:cell division"/>
    <property type="evidence" value="ECO:0007669"/>
    <property type="project" value="UniProtKB-KW"/>
</dbReference>
<evidence type="ECO:0000256" key="3">
    <source>
        <dbReference type="ARBA" id="ARBA00023127"/>
    </source>
</evidence>
<feature type="domain" description="Cyclin-like" evidence="7">
    <location>
        <begin position="141"/>
        <end position="226"/>
    </location>
</feature>
<evidence type="ECO:0000259" key="8">
    <source>
        <dbReference type="SMART" id="SM01332"/>
    </source>
</evidence>
<evidence type="ECO:0000256" key="5">
    <source>
        <dbReference type="RuleBase" id="RU000383"/>
    </source>
</evidence>
<dbReference type="EMBL" id="HG996476">
    <property type="protein sequence ID" value="CAG1853881.1"/>
    <property type="molecule type" value="Genomic_DNA"/>
</dbReference>
<evidence type="ECO:0000256" key="6">
    <source>
        <dbReference type="SAM" id="MobiDB-lite"/>
    </source>
</evidence>
<dbReference type="Gene3D" id="1.10.472.10">
    <property type="entry name" value="Cyclin-like"/>
    <property type="match status" value="2"/>
</dbReference>
<reference evidence="9" key="1">
    <citation type="submission" date="2021-03" db="EMBL/GenBank/DDBJ databases">
        <authorList>
            <consortium name="Genoscope - CEA"/>
            <person name="William W."/>
        </authorList>
    </citation>
    <scope>NUCLEOTIDE SEQUENCE</scope>
    <source>
        <strain evidence="9">Doubled-haploid Pahang</strain>
    </source>
</reference>
<sequence length="374" mass="41821">MADKENGAPRLTRAAAKRVASAQAADPVAPPPAKKKRVALSELPTLSNAVPRAAVDPTTPPPSKPKSKPKKKVEEADDEKVDLVEVAAPSDDDPQMCAHCASDIYQYLNSMEADAKRRPSPNYMETVQSDVTANMRAILVDWLVEVAEEYKLVSDTLFLTVSYIDRFLSFNAINRHRLQLLGVSSMLIASKYEEISPPNAEDFCYITDNTYTKQEVVVKMESDILKFLKFEMGNPTIKTFVRRFTQVGQEDGKYPNLQLEYLGSYLAELSLLDYGCVKFLPSVVAAAAVFVARFTIDPKSHPWNKKLEECTGYKVSDLKYCICAILDLQLSKKAASLVAIRDKYKQHRFECVSSLVPPSEIPATYFDEPKEYLP</sequence>
<name>A0A8D7AT64_MUSAM</name>
<feature type="domain" description="Cyclin-like" evidence="7">
    <location>
        <begin position="239"/>
        <end position="327"/>
    </location>
</feature>
<protein>
    <submittedName>
        <fullName evidence="9">(wild Malaysian banana) hypothetical protein</fullName>
    </submittedName>
</protein>
<proteinExistence type="inferred from homology"/>
<dbReference type="InterPro" id="IPR006671">
    <property type="entry name" value="Cyclin_N"/>
</dbReference>
<accession>A0A8D7AT64</accession>
<feature type="compositionally biased region" description="Low complexity" evidence="6">
    <location>
        <begin position="17"/>
        <end position="27"/>
    </location>
</feature>
<dbReference type="PANTHER" id="PTHR10177">
    <property type="entry name" value="CYCLINS"/>
    <property type="match status" value="1"/>
</dbReference>
<dbReference type="InterPro" id="IPR013763">
    <property type="entry name" value="Cyclin-like_dom"/>
</dbReference>
<keyword evidence="2" id="KW-0132">Cell division</keyword>
<feature type="domain" description="Cyclin C-terminal" evidence="8">
    <location>
        <begin position="235"/>
        <end position="358"/>
    </location>
</feature>
<feature type="region of interest" description="Disordered" evidence="6">
    <location>
        <begin position="1"/>
        <end position="80"/>
    </location>
</feature>
<dbReference type="InterPro" id="IPR036915">
    <property type="entry name" value="Cyclin-like_sf"/>
</dbReference>
<dbReference type="Pfam" id="PF00134">
    <property type="entry name" value="Cyclin_N"/>
    <property type="match status" value="1"/>
</dbReference>
<dbReference type="PROSITE" id="PS00292">
    <property type="entry name" value="CYCLINS"/>
    <property type="match status" value="1"/>
</dbReference>
<dbReference type="FunFam" id="1.10.472.10:FF:000013">
    <property type="entry name" value="Cyclin A1"/>
    <property type="match status" value="1"/>
</dbReference>
<dbReference type="Pfam" id="PF02984">
    <property type="entry name" value="Cyclin_C"/>
    <property type="match status" value="1"/>
</dbReference>
<evidence type="ECO:0000313" key="9">
    <source>
        <dbReference type="EMBL" id="CAG1853881.1"/>
    </source>
</evidence>
<comment type="similarity">
    <text evidence="1">Belongs to the cyclin family. Cyclin AB subfamily.</text>
</comment>
<gene>
    <name evidence="9" type="ORF">GSMUA_321070.1</name>
</gene>
<evidence type="ECO:0000259" key="7">
    <source>
        <dbReference type="SMART" id="SM00385"/>
    </source>
</evidence>
<keyword evidence="4" id="KW-0131">Cell cycle</keyword>
<organism evidence="9">
    <name type="scientific">Musa acuminata subsp. malaccensis</name>
    <name type="common">Wild banana</name>
    <name type="synonym">Musa malaccensis</name>
    <dbReference type="NCBI Taxonomy" id="214687"/>
    <lineage>
        <taxon>Eukaryota</taxon>
        <taxon>Viridiplantae</taxon>
        <taxon>Streptophyta</taxon>
        <taxon>Embryophyta</taxon>
        <taxon>Tracheophyta</taxon>
        <taxon>Spermatophyta</taxon>
        <taxon>Magnoliopsida</taxon>
        <taxon>Liliopsida</taxon>
        <taxon>Zingiberales</taxon>
        <taxon>Musaceae</taxon>
        <taxon>Musa</taxon>
    </lineage>
</organism>
<evidence type="ECO:0000256" key="4">
    <source>
        <dbReference type="ARBA" id="ARBA00023306"/>
    </source>
</evidence>
<dbReference type="FunFam" id="1.10.472.10:FF:000167">
    <property type="entry name" value="Mitotic cyclin 6"/>
    <property type="match status" value="1"/>
</dbReference>
<dbReference type="SUPFAM" id="SSF47954">
    <property type="entry name" value="Cyclin-like"/>
    <property type="match status" value="2"/>
</dbReference>
<keyword evidence="3 5" id="KW-0195">Cyclin</keyword>
<dbReference type="InterPro" id="IPR048258">
    <property type="entry name" value="Cyclins_cyclin-box"/>
</dbReference>
<dbReference type="SMART" id="SM00385">
    <property type="entry name" value="CYCLIN"/>
    <property type="match status" value="2"/>
</dbReference>
<dbReference type="SMART" id="SM01332">
    <property type="entry name" value="Cyclin_C"/>
    <property type="match status" value="1"/>
</dbReference>